<dbReference type="InterPro" id="IPR011990">
    <property type="entry name" value="TPR-like_helical_dom_sf"/>
</dbReference>
<proteinExistence type="predicted"/>
<dbReference type="Gene3D" id="1.25.40.10">
    <property type="entry name" value="Tetratricopeptide repeat domain"/>
    <property type="match status" value="2"/>
</dbReference>
<dbReference type="EMBL" id="JBBEGL010000003">
    <property type="protein sequence ID" value="MEJ2886909.1"/>
    <property type="molecule type" value="Genomic_DNA"/>
</dbReference>
<comment type="caution">
    <text evidence="1">The sequence shown here is derived from an EMBL/GenBank/DDBJ whole genome shotgun (WGS) entry which is preliminary data.</text>
</comment>
<evidence type="ECO:0000313" key="2">
    <source>
        <dbReference type="Proteomes" id="UP001370100"/>
    </source>
</evidence>
<evidence type="ECO:0000313" key="1">
    <source>
        <dbReference type="EMBL" id="MEJ2886909.1"/>
    </source>
</evidence>
<gene>
    <name evidence="1" type="ORF">WCD41_10660</name>
</gene>
<dbReference type="Proteomes" id="UP001370100">
    <property type="component" value="Unassembled WGS sequence"/>
</dbReference>
<evidence type="ECO:0008006" key="3">
    <source>
        <dbReference type="Google" id="ProtNLM"/>
    </source>
</evidence>
<protein>
    <recommendedName>
        <fullName evidence="3">Tetratricopeptide repeat protein</fullName>
    </recommendedName>
</protein>
<dbReference type="SUPFAM" id="SSF48452">
    <property type="entry name" value="TPR-like"/>
    <property type="match status" value="1"/>
</dbReference>
<reference evidence="1 2" key="1">
    <citation type="submission" date="2024-03" db="EMBL/GenBank/DDBJ databases">
        <title>Actinomycetospora sp. OC33-EN06, a novel actinomycete isolated from wild orchid (Aerides multiflora).</title>
        <authorList>
            <person name="Suriyachadkun C."/>
        </authorList>
    </citation>
    <scope>NUCLEOTIDE SEQUENCE [LARGE SCALE GENOMIC DNA]</scope>
    <source>
        <strain evidence="1 2">OC33-EN06</strain>
    </source>
</reference>
<sequence length="375" mass="38866">MGVAVGPPGRVLLARARAHEGAGRYEQAWSDLRRAAAAAREADDPDLEITVLRRLGGDVPIALGVPPTECVTHLRHGLRRAASVGDRAAEADLRARLAVLATHDLRFGEALEQGRRAVAAGRAAGDGHALLAGLDGLRTVYAHTGMVDELAGVVAELATVPDPRSWTVFEGALPAVAAGRFGEARARVAEAIVLAGDGAHAGWFLAHEGWIARQQGDLDEAAEVGRRAVALTTAPIGEHRWWTAAACALLATTLLARGETAEARGVAGHGLAAAGPGAVAGARLRCLAVLAEAGDAVEHPALPADIALLEADRLLAGVTGPPATAWLLGADAYASVARAWRARGRAARARDTLDPLLAAARAHGWRRLAEQAERL</sequence>
<keyword evidence="2" id="KW-1185">Reference proteome</keyword>
<organism evidence="1 2">
    <name type="scientific">Actinomycetospora aeridis</name>
    <dbReference type="NCBI Taxonomy" id="3129231"/>
    <lineage>
        <taxon>Bacteria</taxon>
        <taxon>Bacillati</taxon>
        <taxon>Actinomycetota</taxon>
        <taxon>Actinomycetes</taxon>
        <taxon>Pseudonocardiales</taxon>
        <taxon>Pseudonocardiaceae</taxon>
        <taxon>Actinomycetospora</taxon>
    </lineage>
</organism>
<accession>A0ABU8N3C6</accession>
<dbReference type="RefSeq" id="WP_337713407.1">
    <property type="nucleotide sequence ID" value="NZ_JBBEGL010000003.1"/>
</dbReference>
<name>A0ABU8N3C6_9PSEU</name>